<keyword evidence="1" id="KW-0472">Membrane</keyword>
<dbReference type="WBParaSite" id="Pan_g2885.t1">
    <property type="protein sequence ID" value="Pan_g2885.t1"/>
    <property type="gene ID" value="Pan_g2885"/>
</dbReference>
<protein>
    <submittedName>
        <fullName evidence="5">SGNH domain-containing protein</fullName>
    </submittedName>
</protein>
<keyword evidence="1" id="KW-1133">Transmembrane helix</keyword>
<dbReference type="PANTHER" id="PTHR23028:SF53">
    <property type="entry name" value="ACYL_TRANSF_3 DOMAIN-CONTAINING PROTEIN"/>
    <property type="match status" value="1"/>
</dbReference>
<dbReference type="GO" id="GO:0016020">
    <property type="term" value="C:membrane"/>
    <property type="evidence" value="ECO:0007669"/>
    <property type="project" value="TreeGrafter"/>
</dbReference>
<evidence type="ECO:0000256" key="1">
    <source>
        <dbReference type="SAM" id="Phobius"/>
    </source>
</evidence>
<evidence type="ECO:0000256" key="2">
    <source>
        <dbReference type="SAM" id="SignalP"/>
    </source>
</evidence>
<feature type="signal peptide" evidence="2">
    <location>
        <begin position="1"/>
        <end position="25"/>
    </location>
</feature>
<feature type="transmembrane region" description="Helical" evidence="1">
    <location>
        <begin position="179"/>
        <end position="198"/>
    </location>
</feature>
<feature type="transmembrane region" description="Helical" evidence="1">
    <location>
        <begin position="210"/>
        <end position="226"/>
    </location>
</feature>
<keyword evidence="4" id="KW-1185">Reference proteome</keyword>
<evidence type="ECO:0000313" key="4">
    <source>
        <dbReference type="Proteomes" id="UP000492821"/>
    </source>
</evidence>
<feature type="chain" id="PRO_5028938252" evidence="2">
    <location>
        <begin position="26"/>
        <end position="504"/>
    </location>
</feature>
<feature type="transmembrane region" description="Helical" evidence="1">
    <location>
        <begin position="118"/>
        <end position="141"/>
    </location>
</feature>
<accession>A0A7E4VSW1</accession>
<sequence>MVLRAVAKFPRPLLLIGLISGISFAAQCLVTDDAVSFGFVGCRLWQFMIGTAAFYISKAPDNGYRLLVDEESQSEEKAEMTPIRKQVWYTLTVCALSLVVLLPFINETIVKDTSVLTRLISTFLTGITIVFGAEATTILSVPPLISSFLLYIGDISYSVYLVHWPLVILTKYLDIFNHYYAFPLIIAIFALGILQYTLFEKPLSRQSQKIIYAVILMLNIACIVLLQNQSAISDAFANPENYLDVNENLFTQCKNEIESQFKCKNPNLPYLAKRKPFHSFLCQYDGTGSLTVLLTGNSYAMRMYQSLVNSGKHKFKKLIVATANTCVLHKKLSNCEDVGGNLHRTLADVKPDVVIINQRYWEIAAFKKPLTDAKNDKAVAAMREDWAMISNYTKKIIIIEPAGGLPKKVDLLKPIRLNEADLSVYAVPLDKYKAEVDPGWDRVLKSVDKCPKCKTIGIRSHFCDRKSCAVYDAERRISLYCDPNHHAPTAVKRYMPSIVREIKF</sequence>
<proteinExistence type="predicted"/>
<dbReference type="Pfam" id="PF19040">
    <property type="entry name" value="SGNH"/>
    <property type="match status" value="1"/>
</dbReference>
<evidence type="ECO:0000313" key="5">
    <source>
        <dbReference type="WBParaSite" id="Pan_g2885.t1"/>
    </source>
</evidence>
<dbReference type="InterPro" id="IPR050879">
    <property type="entry name" value="Acyltransferase_3"/>
</dbReference>
<reference evidence="4" key="1">
    <citation type="journal article" date="2013" name="Genetics">
        <title>The draft genome and transcriptome of Panagrellus redivivus are shaped by the harsh demands of a free-living lifestyle.</title>
        <authorList>
            <person name="Srinivasan J."/>
            <person name="Dillman A.R."/>
            <person name="Macchietto M.G."/>
            <person name="Heikkinen L."/>
            <person name="Lakso M."/>
            <person name="Fracchia K.M."/>
            <person name="Antoshechkin I."/>
            <person name="Mortazavi A."/>
            <person name="Wong G."/>
            <person name="Sternberg P.W."/>
        </authorList>
    </citation>
    <scope>NUCLEOTIDE SEQUENCE [LARGE SCALE GENOMIC DNA]</scope>
    <source>
        <strain evidence="4">MT8872</strain>
    </source>
</reference>
<dbReference type="PANTHER" id="PTHR23028">
    <property type="entry name" value="ACETYLTRANSFERASE"/>
    <property type="match status" value="1"/>
</dbReference>
<evidence type="ECO:0000259" key="3">
    <source>
        <dbReference type="Pfam" id="PF19040"/>
    </source>
</evidence>
<keyword evidence="1" id="KW-0812">Transmembrane</keyword>
<reference evidence="5" key="2">
    <citation type="submission" date="2020-10" db="UniProtKB">
        <authorList>
            <consortium name="WormBaseParasite"/>
        </authorList>
    </citation>
    <scope>IDENTIFICATION</scope>
</reference>
<feature type="transmembrane region" description="Helical" evidence="1">
    <location>
        <begin position="35"/>
        <end position="56"/>
    </location>
</feature>
<dbReference type="GO" id="GO:0000271">
    <property type="term" value="P:polysaccharide biosynthetic process"/>
    <property type="evidence" value="ECO:0007669"/>
    <property type="project" value="TreeGrafter"/>
</dbReference>
<keyword evidence="2" id="KW-0732">Signal</keyword>
<dbReference type="AlphaFoldDB" id="A0A7E4VSW1"/>
<dbReference type="InterPro" id="IPR043968">
    <property type="entry name" value="SGNH"/>
</dbReference>
<name>A0A7E4VSW1_PANRE</name>
<organism evidence="4 5">
    <name type="scientific">Panagrellus redivivus</name>
    <name type="common">Microworm</name>
    <dbReference type="NCBI Taxonomy" id="6233"/>
    <lineage>
        <taxon>Eukaryota</taxon>
        <taxon>Metazoa</taxon>
        <taxon>Ecdysozoa</taxon>
        <taxon>Nematoda</taxon>
        <taxon>Chromadorea</taxon>
        <taxon>Rhabditida</taxon>
        <taxon>Tylenchina</taxon>
        <taxon>Panagrolaimomorpha</taxon>
        <taxon>Panagrolaimoidea</taxon>
        <taxon>Panagrolaimidae</taxon>
        <taxon>Panagrellus</taxon>
    </lineage>
</organism>
<dbReference type="Proteomes" id="UP000492821">
    <property type="component" value="Unassembled WGS sequence"/>
</dbReference>
<feature type="domain" description="SGNH" evidence="3">
    <location>
        <begin position="281"/>
        <end position="497"/>
    </location>
</feature>
<feature type="transmembrane region" description="Helical" evidence="1">
    <location>
        <begin position="87"/>
        <end position="106"/>
    </location>
</feature>
<feature type="transmembrane region" description="Helical" evidence="1">
    <location>
        <begin position="148"/>
        <end position="167"/>
    </location>
</feature>